<sequence length="185" mass="20505">MDDDAIEAAEAKGEEGVKDLLNGLSAACNDDDKDPDVAEAILDAFLRMMSPEVGDLLCESKTFPWIGMVIESQMEEAAVIEVLFAILTKIITTPEKQDFFKGADDESYSYIPLILKAMKEHSEGEETLIEYACLVIEKIALDHEDNVKIFLKGGAEERLKEAESIITNARNQKYVVQARSALKLC</sequence>
<dbReference type="AlphaFoldDB" id="A0A7S3VH54"/>
<evidence type="ECO:0000313" key="1">
    <source>
        <dbReference type="EMBL" id="CAE0478864.1"/>
    </source>
</evidence>
<dbReference type="EMBL" id="HBIO01030969">
    <property type="protein sequence ID" value="CAE0478864.1"/>
    <property type="molecule type" value="Transcribed_RNA"/>
</dbReference>
<organism evidence="1">
    <name type="scientific">Chaetoceros debilis</name>
    <dbReference type="NCBI Taxonomy" id="122233"/>
    <lineage>
        <taxon>Eukaryota</taxon>
        <taxon>Sar</taxon>
        <taxon>Stramenopiles</taxon>
        <taxon>Ochrophyta</taxon>
        <taxon>Bacillariophyta</taxon>
        <taxon>Coscinodiscophyceae</taxon>
        <taxon>Chaetocerotophycidae</taxon>
        <taxon>Chaetocerotales</taxon>
        <taxon>Chaetocerotaceae</taxon>
        <taxon>Chaetoceros</taxon>
    </lineage>
</organism>
<reference evidence="1" key="1">
    <citation type="submission" date="2021-01" db="EMBL/GenBank/DDBJ databases">
        <authorList>
            <person name="Corre E."/>
            <person name="Pelletier E."/>
            <person name="Niang G."/>
            <person name="Scheremetjew M."/>
            <person name="Finn R."/>
            <person name="Kale V."/>
            <person name="Holt S."/>
            <person name="Cochrane G."/>
            <person name="Meng A."/>
            <person name="Brown T."/>
            <person name="Cohen L."/>
        </authorList>
    </citation>
    <scope>NUCLEOTIDE SEQUENCE</scope>
    <source>
        <strain evidence="1">MM31A-1</strain>
    </source>
</reference>
<evidence type="ECO:0008006" key="2">
    <source>
        <dbReference type="Google" id="ProtNLM"/>
    </source>
</evidence>
<dbReference type="InterPro" id="IPR011989">
    <property type="entry name" value="ARM-like"/>
</dbReference>
<protein>
    <recommendedName>
        <fullName evidence="2">Beta-catenin-like protein 1 N-terminal domain-containing protein</fullName>
    </recommendedName>
</protein>
<name>A0A7S3VH54_9STRA</name>
<accession>A0A7S3VH54</accession>
<dbReference type="InterPro" id="IPR016024">
    <property type="entry name" value="ARM-type_fold"/>
</dbReference>
<dbReference type="Gene3D" id="1.25.10.10">
    <property type="entry name" value="Leucine-rich Repeat Variant"/>
    <property type="match status" value="1"/>
</dbReference>
<gene>
    <name evidence="1" type="ORF">CDEB00056_LOCUS23717</name>
</gene>
<proteinExistence type="predicted"/>
<dbReference type="SUPFAM" id="SSF48371">
    <property type="entry name" value="ARM repeat"/>
    <property type="match status" value="1"/>
</dbReference>